<dbReference type="PANTHER" id="PTHR10285">
    <property type="entry name" value="URIDINE KINASE"/>
    <property type="match status" value="1"/>
</dbReference>
<dbReference type="EMBL" id="QGGO01000024">
    <property type="protein sequence ID" value="PWK21456.1"/>
    <property type="molecule type" value="Genomic_DNA"/>
</dbReference>
<accession>A0A316DUK9</accession>
<sequence>MKPNQRPYIIGITGGSASGKTLFLNQLLKSFSKDEICLISQDNYYRDRKDQQVDEHGYINFDEPNSLDLHQYALDIQTIRSGMPFNKQEYTFNNPDIVPKTLTFEPKPIIVVEGLFVFYFKEIADLLDLKVFIDAKRKLRLDRRIRRDAEERGYGEREEVMYRWNNHVEPAFQKYVKPYRKASDLVIPNNVHFEKGLEILVGYLRSKIS</sequence>
<organism evidence="2 3">
    <name type="scientific">Arcicella aurantiaca</name>
    <dbReference type="NCBI Taxonomy" id="591202"/>
    <lineage>
        <taxon>Bacteria</taxon>
        <taxon>Pseudomonadati</taxon>
        <taxon>Bacteroidota</taxon>
        <taxon>Cytophagia</taxon>
        <taxon>Cytophagales</taxon>
        <taxon>Flectobacillaceae</taxon>
        <taxon>Arcicella</taxon>
    </lineage>
</organism>
<reference evidence="2 3" key="1">
    <citation type="submission" date="2018-05" db="EMBL/GenBank/DDBJ databases">
        <title>Genomic Encyclopedia of Archaeal and Bacterial Type Strains, Phase II (KMG-II): from individual species to whole genera.</title>
        <authorList>
            <person name="Goeker M."/>
        </authorList>
    </citation>
    <scope>NUCLEOTIDE SEQUENCE [LARGE SCALE GENOMIC DNA]</scope>
    <source>
        <strain evidence="2 3">DSM 22214</strain>
    </source>
</reference>
<dbReference type="Pfam" id="PF00485">
    <property type="entry name" value="PRK"/>
    <property type="match status" value="1"/>
</dbReference>
<proteinExistence type="predicted"/>
<evidence type="ECO:0000259" key="1">
    <source>
        <dbReference type="Pfam" id="PF00485"/>
    </source>
</evidence>
<dbReference type="GO" id="GO:0005524">
    <property type="term" value="F:ATP binding"/>
    <property type="evidence" value="ECO:0007669"/>
    <property type="project" value="InterPro"/>
</dbReference>
<keyword evidence="2" id="KW-0808">Transferase</keyword>
<dbReference type="Proteomes" id="UP000245489">
    <property type="component" value="Unassembled WGS sequence"/>
</dbReference>
<keyword evidence="2" id="KW-0418">Kinase</keyword>
<dbReference type="InterPro" id="IPR027417">
    <property type="entry name" value="P-loop_NTPase"/>
</dbReference>
<comment type="caution">
    <text evidence="2">The sequence shown here is derived from an EMBL/GenBank/DDBJ whole genome shotgun (WGS) entry which is preliminary data.</text>
</comment>
<feature type="domain" description="Phosphoribulokinase/uridine kinase" evidence="1">
    <location>
        <begin position="9"/>
        <end position="189"/>
    </location>
</feature>
<keyword evidence="3" id="KW-1185">Reference proteome</keyword>
<dbReference type="RefSeq" id="WP_109744432.1">
    <property type="nucleotide sequence ID" value="NZ_QGGO01000024.1"/>
</dbReference>
<protein>
    <submittedName>
        <fullName evidence="2">Uridine kinase</fullName>
    </submittedName>
</protein>
<dbReference type="GO" id="GO:0016301">
    <property type="term" value="F:kinase activity"/>
    <property type="evidence" value="ECO:0007669"/>
    <property type="project" value="UniProtKB-KW"/>
</dbReference>
<dbReference type="Gene3D" id="3.40.50.300">
    <property type="entry name" value="P-loop containing nucleotide triphosphate hydrolases"/>
    <property type="match status" value="1"/>
</dbReference>
<dbReference type="PRINTS" id="PR00988">
    <property type="entry name" value="URIDINKINASE"/>
</dbReference>
<evidence type="ECO:0000313" key="2">
    <source>
        <dbReference type="EMBL" id="PWK21456.1"/>
    </source>
</evidence>
<gene>
    <name evidence="2" type="ORF">LV89_03749</name>
</gene>
<dbReference type="InterPro" id="IPR006083">
    <property type="entry name" value="PRK/URK"/>
</dbReference>
<dbReference type="SUPFAM" id="SSF52540">
    <property type="entry name" value="P-loop containing nucleoside triphosphate hydrolases"/>
    <property type="match status" value="1"/>
</dbReference>
<dbReference type="OrthoDB" id="9777642at2"/>
<name>A0A316DUK9_9BACT</name>
<dbReference type="AlphaFoldDB" id="A0A316DUK9"/>
<evidence type="ECO:0000313" key="3">
    <source>
        <dbReference type="Proteomes" id="UP000245489"/>
    </source>
</evidence>